<dbReference type="RefSeq" id="WP_082444837.1">
    <property type="nucleotide sequence ID" value="NZ_CXST01000017.1"/>
</dbReference>
<dbReference type="Proteomes" id="UP000048926">
    <property type="component" value="Unassembled WGS sequence"/>
</dbReference>
<dbReference type="EMBL" id="CXST01000017">
    <property type="protein sequence ID" value="CTQ47719.1"/>
    <property type="molecule type" value="Genomic_DNA"/>
</dbReference>
<evidence type="ECO:0000313" key="1">
    <source>
        <dbReference type="EMBL" id="CTQ47719.1"/>
    </source>
</evidence>
<dbReference type="OrthoDB" id="7679121at2"/>
<keyword evidence="2" id="KW-1185">Reference proteome</keyword>
<evidence type="ECO:0000313" key="2">
    <source>
        <dbReference type="Proteomes" id="UP000048926"/>
    </source>
</evidence>
<protein>
    <submittedName>
        <fullName evidence="1">Uncharacterized protein</fullName>
    </submittedName>
</protein>
<accession>A0A0M6YE50</accession>
<name>A0A0M6YE50_9HYPH</name>
<gene>
    <name evidence="1" type="ORF">LAL4801_06188</name>
</gene>
<proteinExistence type="predicted"/>
<reference evidence="2" key="1">
    <citation type="submission" date="2015-07" db="EMBL/GenBank/DDBJ databases">
        <authorList>
            <person name="Rodrigo-Torres Lidia"/>
            <person name="Arahal R.David."/>
        </authorList>
    </citation>
    <scope>NUCLEOTIDE SEQUENCE [LARGE SCALE GENOMIC DNA]</scope>
    <source>
        <strain evidence="2">CECT 4801</strain>
    </source>
</reference>
<sequence length="102" mass="11633">MPDVYELVICDISGEHKPVAVFQSERPFMPLHVGERFDDHGWDRLDGVGKIGTPEKPVRYLVFATKHVVFELDGKTIYQFCVDLQPYSGPRSPAWGHHNPVE</sequence>
<dbReference type="AlphaFoldDB" id="A0A0M6YE50"/>
<organism evidence="1 2">
    <name type="scientific">Roseibium aggregatum</name>
    <dbReference type="NCBI Taxonomy" id="187304"/>
    <lineage>
        <taxon>Bacteria</taxon>
        <taxon>Pseudomonadati</taxon>
        <taxon>Pseudomonadota</taxon>
        <taxon>Alphaproteobacteria</taxon>
        <taxon>Hyphomicrobiales</taxon>
        <taxon>Stappiaceae</taxon>
        <taxon>Roseibium</taxon>
    </lineage>
</organism>